<evidence type="ECO:0000256" key="7">
    <source>
        <dbReference type="ARBA" id="ARBA00023180"/>
    </source>
</evidence>
<accession>A0A9W3FMB1</accession>
<keyword evidence="4" id="KW-0732">Signal</keyword>
<organism evidence="9">
    <name type="scientific">Camelus bactrianus</name>
    <name type="common">Bactrian camel</name>
    <dbReference type="NCBI Taxonomy" id="9837"/>
    <lineage>
        <taxon>Eukaryota</taxon>
        <taxon>Metazoa</taxon>
        <taxon>Chordata</taxon>
        <taxon>Craniata</taxon>
        <taxon>Vertebrata</taxon>
        <taxon>Euteleostomi</taxon>
        <taxon>Mammalia</taxon>
        <taxon>Eutheria</taxon>
        <taxon>Laurasiatheria</taxon>
        <taxon>Artiodactyla</taxon>
        <taxon>Tylopoda</taxon>
        <taxon>Camelidae</taxon>
        <taxon>Camelus</taxon>
    </lineage>
</organism>
<keyword evidence="5" id="KW-1133">Transmembrane helix</keyword>
<evidence type="ECO:0000256" key="1">
    <source>
        <dbReference type="ARBA" id="ARBA00004141"/>
    </source>
</evidence>
<dbReference type="PANTHER" id="PTHR12185:SF15">
    <property type="entry name" value="SID1 TRANSMEMBRANE FAMILY MEMBER 1"/>
    <property type="match status" value="1"/>
</dbReference>
<comment type="similarity">
    <text evidence="2">Belongs to the SID1 family.</text>
</comment>
<proteinExistence type="inferred from homology"/>
<evidence type="ECO:0000256" key="8">
    <source>
        <dbReference type="SAM" id="MobiDB-lite"/>
    </source>
</evidence>
<dbReference type="GO" id="GO:0051033">
    <property type="term" value="F:RNA transmembrane transporter activity"/>
    <property type="evidence" value="ECO:0007669"/>
    <property type="project" value="TreeGrafter"/>
</dbReference>
<dbReference type="GO" id="GO:0005886">
    <property type="term" value="C:plasma membrane"/>
    <property type="evidence" value="ECO:0007669"/>
    <property type="project" value="TreeGrafter"/>
</dbReference>
<dbReference type="AlphaFoldDB" id="A0A9W3FMB1"/>
<feature type="region of interest" description="Disordered" evidence="8">
    <location>
        <begin position="1"/>
        <end position="57"/>
    </location>
</feature>
<name>A0A9W3FMB1_CAMBA</name>
<keyword evidence="3" id="KW-0812">Transmembrane</keyword>
<reference evidence="9" key="1">
    <citation type="submission" date="2025-08" db="UniProtKB">
        <authorList>
            <consortium name="RefSeq"/>
        </authorList>
    </citation>
    <scope>IDENTIFICATION</scope>
    <source>
        <tissue evidence="9">Blood</tissue>
    </source>
</reference>
<keyword evidence="7" id="KW-0325">Glycoprotein</keyword>
<evidence type="ECO:0000256" key="2">
    <source>
        <dbReference type="ARBA" id="ARBA00006618"/>
    </source>
</evidence>
<keyword evidence="6" id="KW-0472">Membrane</keyword>
<dbReference type="GO" id="GO:0003725">
    <property type="term" value="F:double-stranded RNA binding"/>
    <property type="evidence" value="ECO:0007669"/>
    <property type="project" value="TreeGrafter"/>
</dbReference>
<protein>
    <submittedName>
        <fullName evidence="9">SID1 transmembrane family member 1-like</fullName>
    </submittedName>
</protein>
<evidence type="ECO:0000256" key="3">
    <source>
        <dbReference type="ARBA" id="ARBA00022692"/>
    </source>
</evidence>
<evidence type="ECO:0000256" key="5">
    <source>
        <dbReference type="ARBA" id="ARBA00022989"/>
    </source>
</evidence>
<sequence>MVSQRVASTRRRGLPGIARATLKPAPAPEGASEGPALRSPSPQDGSASRPGRGAHHDADFDRIYSGVVSLSTENIYSFNYTSQPGQVNAVRVYVNSSSENLDYPVLVVVRQQKGVLSWQVPLLFQGLYQRSYSYQEVSRTLCPSEATNETGPLEQLIFVDVASMAPLGAHYKLLVTRIKHFQLQ</sequence>
<evidence type="ECO:0000256" key="4">
    <source>
        <dbReference type="ARBA" id="ARBA00022729"/>
    </source>
</evidence>
<gene>
    <name evidence="9" type="primary">LOC123613072</name>
</gene>
<comment type="subcellular location">
    <subcellularLocation>
        <location evidence="1">Membrane</location>
        <topology evidence="1">Multi-pass membrane protein</topology>
    </subcellularLocation>
</comment>
<dbReference type="GO" id="GO:0005764">
    <property type="term" value="C:lysosome"/>
    <property type="evidence" value="ECO:0007669"/>
    <property type="project" value="TreeGrafter"/>
</dbReference>
<evidence type="ECO:0000256" key="6">
    <source>
        <dbReference type="ARBA" id="ARBA00023136"/>
    </source>
</evidence>
<dbReference type="InterPro" id="IPR025958">
    <property type="entry name" value="SID1_TM_fam"/>
</dbReference>
<evidence type="ECO:0000313" key="9">
    <source>
        <dbReference type="RefSeq" id="XP_045363131.1"/>
    </source>
</evidence>
<dbReference type="PANTHER" id="PTHR12185">
    <property type="entry name" value="SID1 TRANSMEMBRANE FAMILY MEMEBER"/>
    <property type="match status" value="1"/>
</dbReference>
<dbReference type="RefSeq" id="XP_045363131.1">
    <property type="nucleotide sequence ID" value="XM_045507175.1"/>
</dbReference>